<gene>
    <name evidence="1" type="ORF">B0H17DRAFT_580971</name>
</gene>
<evidence type="ECO:0000313" key="2">
    <source>
        <dbReference type="Proteomes" id="UP001221757"/>
    </source>
</evidence>
<proteinExistence type="predicted"/>
<reference evidence="1" key="1">
    <citation type="submission" date="2023-03" db="EMBL/GenBank/DDBJ databases">
        <title>Massive genome expansion in bonnet fungi (Mycena s.s.) driven by repeated elements and novel gene families across ecological guilds.</title>
        <authorList>
            <consortium name="Lawrence Berkeley National Laboratory"/>
            <person name="Harder C.B."/>
            <person name="Miyauchi S."/>
            <person name="Viragh M."/>
            <person name="Kuo A."/>
            <person name="Thoen E."/>
            <person name="Andreopoulos B."/>
            <person name="Lu D."/>
            <person name="Skrede I."/>
            <person name="Drula E."/>
            <person name="Henrissat B."/>
            <person name="Morin E."/>
            <person name="Kohler A."/>
            <person name="Barry K."/>
            <person name="LaButti K."/>
            <person name="Morin E."/>
            <person name="Salamov A."/>
            <person name="Lipzen A."/>
            <person name="Mereny Z."/>
            <person name="Hegedus B."/>
            <person name="Baldrian P."/>
            <person name="Stursova M."/>
            <person name="Weitz H."/>
            <person name="Taylor A."/>
            <person name="Grigoriev I.V."/>
            <person name="Nagy L.G."/>
            <person name="Martin F."/>
            <person name="Kauserud H."/>
        </authorList>
    </citation>
    <scope>NUCLEOTIDE SEQUENCE</scope>
    <source>
        <strain evidence="1">CBHHK067</strain>
    </source>
</reference>
<dbReference type="InterPro" id="IPR032675">
    <property type="entry name" value="LRR_dom_sf"/>
</dbReference>
<comment type="caution">
    <text evidence="1">The sequence shown here is derived from an EMBL/GenBank/DDBJ whole genome shotgun (WGS) entry which is preliminary data.</text>
</comment>
<accession>A0AAD7DG48</accession>
<name>A0AAD7DG48_MYCRO</name>
<protein>
    <recommendedName>
        <fullName evidence="3">F-box domain-containing protein</fullName>
    </recommendedName>
</protein>
<organism evidence="1 2">
    <name type="scientific">Mycena rosella</name>
    <name type="common">Pink bonnet</name>
    <name type="synonym">Agaricus rosellus</name>
    <dbReference type="NCBI Taxonomy" id="1033263"/>
    <lineage>
        <taxon>Eukaryota</taxon>
        <taxon>Fungi</taxon>
        <taxon>Dikarya</taxon>
        <taxon>Basidiomycota</taxon>
        <taxon>Agaricomycotina</taxon>
        <taxon>Agaricomycetes</taxon>
        <taxon>Agaricomycetidae</taxon>
        <taxon>Agaricales</taxon>
        <taxon>Marasmiineae</taxon>
        <taxon>Mycenaceae</taxon>
        <taxon>Mycena</taxon>
    </lineage>
</organism>
<evidence type="ECO:0008006" key="3">
    <source>
        <dbReference type="Google" id="ProtNLM"/>
    </source>
</evidence>
<keyword evidence="2" id="KW-1185">Reference proteome</keyword>
<dbReference type="EMBL" id="JARKIE010000063">
    <property type="protein sequence ID" value="KAJ7690625.1"/>
    <property type="molecule type" value="Genomic_DNA"/>
</dbReference>
<dbReference type="Gene3D" id="3.80.10.10">
    <property type="entry name" value="Ribonuclease Inhibitor"/>
    <property type="match status" value="1"/>
</dbReference>
<dbReference type="Proteomes" id="UP001221757">
    <property type="component" value="Unassembled WGS sequence"/>
</dbReference>
<dbReference type="AlphaFoldDB" id="A0AAD7DG48"/>
<evidence type="ECO:0000313" key="1">
    <source>
        <dbReference type="EMBL" id="KAJ7690625.1"/>
    </source>
</evidence>
<sequence length="450" mass="49140">MGEHGFLARAARFFDSLCCRPTPDADPDDDSTLVEYDAVCHIKSLPDPVLGAIFKLSKRAAQEAPVERVVSHVSAHWRGVALCSPELWAAIDAHGSAENQRELLHWYLSKSAGHPLDVRIALSQESWAGGAGPLLLADVLADATRLRSLSIHADFLGADAAVRALCRSVCAPRLERLTFIFLEQPLSDLDIIVAEDFSPAVFTGGAPQLAVLRLQHLEQALFPPLEGVTTLHLEEYTCPPMAYSRFCALLRALPALANLSVYGDVVASWSATADIRLPQLRSLRVARSAQAGRMLLSLDARALTSLFLKDIRDAALTAFWMGLERAEDLRFPALQILSLDGPMGARALAPLLLEFSGVTELRLVNCDADDALGMLNSWADGPRSVLVHRVRDVSALDRLSTRGVAMNVHCDVAWGRAGIKKWERLAPWPAELDRADADDLFMQLRNAPVI</sequence>